<feature type="chain" id="PRO_5037755036" evidence="1">
    <location>
        <begin position="30"/>
        <end position="230"/>
    </location>
</feature>
<keyword evidence="3" id="KW-1185">Reference proteome</keyword>
<reference evidence="2" key="1">
    <citation type="journal article" date="2014" name="Int. J. Syst. Evol. Microbiol.">
        <title>Complete genome sequence of Corynebacterium casei LMG S-19264T (=DSM 44701T), isolated from a smear-ripened cheese.</title>
        <authorList>
            <consortium name="US DOE Joint Genome Institute (JGI-PGF)"/>
            <person name="Walter F."/>
            <person name="Albersmeier A."/>
            <person name="Kalinowski J."/>
            <person name="Ruckert C."/>
        </authorList>
    </citation>
    <scope>NUCLEOTIDE SEQUENCE</scope>
    <source>
        <strain evidence="2">CCM 7897</strain>
    </source>
</reference>
<organism evidence="2 3">
    <name type="scientific">Azorhizobium oxalatiphilum</name>
    <dbReference type="NCBI Taxonomy" id="980631"/>
    <lineage>
        <taxon>Bacteria</taxon>
        <taxon>Pseudomonadati</taxon>
        <taxon>Pseudomonadota</taxon>
        <taxon>Alphaproteobacteria</taxon>
        <taxon>Hyphomicrobiales</taxon>
        <taxon>Xanthobacteraceae</taxon>
        <taxon>Azorhizobium</taxon>
    </lineage>
</organism>
<reference evidence="2" key="2">
    <citation type="submission" date="2020-09" db="EMBL/GenBank/DDBJ databases">
        <authorList>
            <person name="Sun Q."/>
            <person name="Sedlacek I."/>
        </authorList>
    </citation>
    <scope>NUCLEOTIDE SEQUENCE</scope>
    <source>
        <strain evidence="2">CCM 7897</strain>
    </source>
</reference>
<comment type="caution">
    <text evidence="2">The sequence shown here is derived from an EMBL/GenBank/DDBJ whole genome shotgun (WGS) entry which is preliminary data.</text>
</comment>
<accession>A0A917BRT4</accession>
<sequence length="230" mass="24553">MRPNSPAARASGFAAGIAVLAFAAGAAHAEDVKTTVTRDVNTDGSSAVYVSSSPMWLEGASFGFDLSMAASTVATFQPTRTLPWDVTDTSNAAAWAKVSLPTDSLWMPWQQTTFEMRVDPSQNEGKFGTTFSRDMQLNRYMTASVNDSYAVIHTTDTAGGWEIGKSVSLKLLDTGTTFSIGATNSSTDRLWLPTATAEQKLFGPLNVTTSVADTGSEITKSITAGYKYSW</sequence>
<feature type="signal peptide" evidence="1">
    <location>
        <begin position="1"/>
        <end position="29"/>
    </location>
</feature>
<name>A0A917BRT4_9HYPH</name>
<protein>
    <submittedName>
        <fullName evidence="2">Uncharacterized protein</fullName>
    </submittedName>
</protein>
<evidence type="ECO:0000313" key="3">
    <source>
        <dbReference type="Proteomes" id="UP000606044"/>
    </source>
</evidence>
<evidence type="ECO:0000256" key="1">
    <source>
        <dbReference type="SAM" id="SignalP"/>
    </source>
</evidence>
<proteinExistence type="predicted"/>
<dbReference type="EMBL" id="BMCT01000001">
    <property type="protein sequence ID" value="GGF56336.1"/>
    <property type="molecule type" value="Genomic_DNA"/>
</dbReference>
<gene>
    <name evidence="2" type="ORF">GCM10007301_14940</name>
</gene>
<dbReference type="RefSeq" id="WP_188576767.1">
    <property type="nucleotide sequence ID" value="NZ_BMCT01000001.1"/>
</dbReference>
<dbReference type="AlphaFoldDB" id="A0A917BRT4"/>
<keyword evidence="1" id="KW-0732">Signal</keyword>
<evidence type="ECO:0000313" key="2">
    <source>
        <dbReference type="EMBL" id="GGF56336.1"/>
    </source>
</evidence>
<dbReference type="Proteomes" id="UP000606044">
    <property type="component" value="Unassembled WGS sequence"/>
</dbReference>